<evidence type="ECO:0000256" key="4">
    <source>
        <dbReference type="ARBA" id="ARBA00023065"/>
    </source>
</evidence>
<dbReference type="Pfam" id="PF11604">
    <property type="entry name" value="CusF_Ec"/>
    <property type="match status" value="1"/>
</dbReference>
<evidence type="ECO:0000256" key="5">
    <source>
        <dbReference type="SAM" id="MobiDB-lite"/>
    </source>
</evidence>
<dbReference type="GO" id="GO:0060003">
    <property type="term" value="P:copper ion export"/>
    <property type="evidence" value="ECO:0007669"/>
    <property type="project" value="TreeGrafter"/>
</dbReference>
<dbReference type="Gene3D" id="2.40.50.320">
    <property type="entry name" value="Copper binding periplasmic protein CusF"/>
    <property type="match status" value="1"/>
</dbReference>
<dbReference type="FunFam" id="2.40.420.20:FF:000003">
    <property type="entry name" value="Cation efflux system protein cusB"/>
    <property type="match status" value="1"/>
</dbReference>
<sequence>MNKQRNRQRNKQRTVAAMLATAIVAGVAGVGLYRAGISEGMKQMPPPGTGAMSASETDKKPLYWHDPMYPGQKFDKPGKSPFMDMQLVPVYAIGAGDEGTVTISPRLQQNLGVRTALVTEGSLSSRLSAVGNVAYNERDVALVQARSAGYVERLHVRAPLDRVKKGQALLELYIPDWIAVQEEYLTARRMQGSGIAGLADAARQRMRLAGMTEPQIRVIESTGKVHPRMTIHAPASGVVAELSAREGMTVVAGAPLYRINGLDTVWVNAEVPEAAAARVRPGAVVEARTPGLPGEVFKGRVGAILPEVDPSTRTLKARIELANPSGQMLPGMFATLTFAPAAGKEVLLVPSEAVIQTGTRSVVIVAREKGEFLPVEVKSGIEANGQTEIREGLAAGQKVVVSGQFLIDSEASLKGAIARMGGTPEPGGGKVAARPHRAEGKIERIADDEITISHGPVASLQWGPMTMGFKPPPGGLPRNVAVGDTVTFDFRQQDGNFAITAISPTAAAPAPPAAPTKPAGAPK</sequence>
<gene>
    <name evidence="11" type="ORF">C7C56_011820</name>
</gene>
<evidence type="ECO:0000313" key="12">
    <source>
        <dbReference type="Proteomes" id="UP000241421"/>
    </source>
</evidence>
<dbReference type="SUPFAM" id="SSF111369">
    <property type="entry name" value="HlyD-like secretion proteins"/>
    <property type="match status" value="1"/>
</dbReference>
<dbReference type="InterPro" id="IPR006143">
    <property type="entry name" value="RND_pump_MFP"/>
</dbReference>
<dbReference type="Gene3D" id="6.10.140.730">
    <property type="match status" value="1"/>
</dbReference>
<dbReference type="Gene3D" id="2.40.30.170">
    <property type="match status" value="1"/>
</dbReference>
<dbReference type="Pfam" id="PF25869">
    <property type="entry name" value="3HB_CusB"/>
    <property type="match status" value="1"/>
</dbReference>
<evidence type="ECO:0000259" key="8">
    <source>
        <dbReference type="Pfam" id="PF25919"/>
    </source>
</evidence>
<dbReference type="Gene3D" id="2.40.420.20">
    <property type="match status" value="1"/>
</dbReference>
<name>A0A2U2HLK7_9BURK</name>
<evidence type="ECO:0000313" key="11">
    <source>
        <dbReference type="EMBL" id="PWF48404.1"/>
    </source>
</evidence>
<dbReference type="InterPro" id="IPR058649">
    <property type="entry name" value="CzcB_C"/>
</dbReference>
<dbReference type="GO" id="GO:0016020">
    <property type="term" value="C:membrane"/>
    <property type="evidence" value="ECO:0007669"/>
    <property type="project" value="InterPro"/>
</dbReference>
<proteinExistence type="inferred from homology"/>
<dbReference type="AlphaFoldDB" id="A0A2U2HLK7"/>
<dbReference type="Pfam" id="PF19335">
    <property type="entry name" value="HMBD"/>
    <property type="match status" value="1"/>
</dbReference>
<evidence type="ECO:0000259" key="9">
    <source>
        <dbReference type="Pfam" id="PF25954"/>
    </source>
</evidence>
<evidence type="ECO:0000259" key="7">
    <source>
        <dbReference type="Pfam" id="PF25869"/>
    </source>
</evidence>
<dbReference type="GO" id="GO:0046914">
    <property type="term" value="F:transition metal ion binding"/>
    <property type="evidence" value="ECO:0007669"/>
    <property type="project" value="TreeGrafter"/>
</dbReference>
<dbReference type="InterPro" id="IPR058791">
    <property type="entry name" value="3HB_CusB"/>
</dbReference>
<dbReference type="InterPro" id="IPR051909">
    <property type="entry name" value="MFP_Cation_Efflux"/>
</dbReference>
<organism evidence="11 12">
    <name type="scientific">Massilia glaciei</name>
    <dbReference type="NCBI Taxonomy" id="1524097"/>
    <lineage>
        <taxon>Bacteria</taxon>
        <taxon>Pseudomonadati</taxon>
        <taxon>Pseudomonadota</taxon>
        <taxon>Betaproteobacteria</taxon>
        <taxon>Burkholderiales</taxon>
        <taxon>Oxalobacteraceae</taxon>
        <taxon>Telluria group</taxon>
        <taxon>Massilia</taxon>
    </lineage>
</organism>
<evidence type="ECO:0000259" key="10">
    <source>
        <dbReference type="Pfam" id="PF25975"/>
    </source>
</evidence>
<dbReference type="PANTHER" id="PTHR30097">
    <property type="entry name" value="CATION EFFLUX SYSTEM PROTEIN CUSB"/>
    <property type="match status" value="1"/>
</dbReference>
<comment type="similarity">
    <text evidence="1">Belongs to the membrane fusion protein (MFP) (TC 8.A.1) family.</text>
</comment>
<dbReference type="InterPro" id="IPR058792">
    <property type="entry name" value="Beta-barrel_RND_2"/>
</dbReference>
<feature type="domain" description="Heavy metal binding" evidence="6">
    <location>
        <begin position="63"/>
        <end position="90"/>
    </location>
</feature>
<dbReference type="Gene3D" id="2.40.50.100">
    <property type="match status" value="1"/>
</dbReference>
<dbReference type="Proteomes" id="UP000241421">
    <property type="component" value="Unassembled WGS sequence"/>
</dbReference>
<dbReference type="GO" id="GO:0015679">
    <property type="term" value="P:plasma membrane copper ion transport"/>
    <property type="evidence" value="ECO:0007669"/>
    <property type="project" value="TreeGrafter"/>
</dbReference>
<dbReference type="GO" id="GO:0030288">
    <property type="term" value="C:outer membrane-bounded periplasmic space"/>
    <property type="evidence" value="ECO:0007669"/>
    <property type="project" value="TreeGrafter"/>
</dbReference>
<dbReference type="PANTHER" id="PTHR30097:SF15">
    <property type="entry name" value="CATION EFFLUX SYSTEM PROTEIN CUSB"/>
    <property type="match status" value="1"/>
</dbReference>
<protein>
    <submittedName>
        <fullName evidence="11">Efflux RND transporter periplasmic adaptor subunit</fullName>
    </submittedName>
</protein>
<dbReference type="NCBIfam" id="TIGR01730">
    <property type="entry name" value="RND_mfp"/>
    <property type="match status" value="1"/>
</dbReference>
<dbReference type="InterPro" id="IPR045800">
    <property type="entry name" value="HMBD"/>
</dbReference>
<accession>A0A2U2HLK7</accession>
<keyword evidence="4" id="KW-0406">Ion transport</keyword>
<evidence type="ECO:0000256" key="3">
    <source>
        <dbReference type="ARBA" id="ARBA00022729"/>
    </source>
</evidence>
<dbReference type="Pfam" id="PF25975">
    <property type="entry name" value="CzcB_C"/>
    <property type="match status" value="1"/>
</dbReference>
<feature type="domain" description="CusB-like barrel-sandwich hybrid" evidence="8">
    <location>
        <begin position="140"/>
        <end position="260"/>
    </location>
</feature>
<dbReference type="Pfam" id="PF25954">
    <property type="entry name" value="Beta-barrel_RND_2"/>
    <property type="match status" value="1"/>
</dbReference>
<dbReference type="OrthoDB" id="9806939at2"/>
<dbReference type="EMBL" id="PXWF02000196">
    <property type="protein sequence ID" value="PWF48404.1"/>
    <property type="molecule type" value="Genomic_DNA"/>
</dbReference>
<keyword evidence="2" id="KW-0813">Transport</keyword>
<feature type="region of interest" description="Disordered" evidence="5">
    <location>
        <begin position="503"/>
        <end position="523"/>
    </location>
</feature>
<dbReference type="InterPro" id="IPR021647">
    <property type="entry name" value="CusF_Ec"/>
</dbReference>
<feature type="domain" description="CusB-like beta-barrel" evidence="9">
    <location>
        <begin position="264"/>
        <end position="341"/>
    </location>
</feature>
<keyword evidence="12" id="KW-1185">Reference proteome</keyword>
<evidence type="ECO:0000256" key="2">
    <source>
        <dbReference type="ARBA" id="ARBA00022448"/>
    </source>
</evidence>
<reference evidence="11 12" key="1">
    <citation type="submission" date="2018-04" db="EMBL/GenBank/DDBJ databases">
        <title>Massilia violaceinigra sp. nov., a novel purple-pigmented bacterium isolated from Tianshan glacier, Xinjiang, China.</title>
        <authorList>
            <person name="Wang H."/>
        </authorList>
    </citation>
    <scope>NUCLEOTIDE SEQUENCE [LARGE SCALE GENOMIC DNA]</scope>
    <source>
        <strain evidence="11 12">B448-2</strain>
    </source>
</reference>
<feature type="domain" description="CzcB-like C-terminal circularly permuted SH3-like" evidence="10">
    <location>
        <begin position="348"/>
        <end position="407"/>
    </location>
</feature>
<dbReference type="Pfam" id="PF25919">
    <property type="entry name" value="BSH_CusB"/>
    <property type="match status" value="1"/>
</dbReference>
<dbReference type="InterPro" id="IPR058790">
    <property type="entry name" value="BSH_CusB"/>
</dbReference>
<evidence type="ECO:0000259" key="6">
    <source>
        <dbReference type="Pfam" id="PF19335"/>
    </source>
</evidence>
<comment type="caution">
    <text evidence="11">The sequence shown here is derived from an EMBL/GenBank/DDBJ whole genome shotgun (WGS) entry which is preliminary data.</text>
</comment>
<dbReference type="GO" id="GO:0022857">
    <property type="term" value="F:transmembrane transporter activity"/>
    <property type="evidence" value="ECO:0007669"/>
    <property type="project" value="InterPro"/>
</dbReference>
<keyword evidence="3" id="KW-0732">Signal</keyword>
<evidence type="ECO:0000256" key="1">
    <source>
        <dbReference type="ARBA" id="ARBA00009477"/>
    </source>
</evidence>
<dbReference type="FunFam" id="2.40.30.170:FF:000010">
    <property type="entry name" value="Efflux RND transporter periplasmic adaptor subunit"/>
    <property type="match status" value="1"/>
</dbReference>
<dbReference type="InterPro" id="IPR042230">
    <property type="entry name" value="CusF_sf"/>
</dbReference>
<feature type="domain" description="CusB-like three alpha-helical bundle" evidence="7">
    <location>
        <begin position="176"/>
        <end position="227"/>
    </location>
</feature>